<dbReference type="AlphaFoldDB" id="A0A7X1GAJ5"/>
<evidence type="ECO:0000313" key="3">
    <source>
        <dbReference type="Proteomes" id="UP000526003"/>
    </source>
</evidence>
<proteinExistence type="predicted"/>
<reference evidence="2 3" key="1">
    <citation type="submission" date="2020-08" db="EMBL/GenBank/DDBJ databases">
        <title>Pseudomonas sp. nov.</title>
        <authorList>
            <person name="Gieschler S."/>
            <person name="Fiedler G."/>
            <person name="Brinks E."/>
            <person name="Boehnlein C."/>
            <person name="Franz C.M.A.P."/>
            <person name="Kabisch J."/>
        </authorList>
    </citation>
    <scope>NUCLEOTIDE SEQUENCE [LARGE SCALE GENOMIC DNA]</scope>
    <source>
        <strain evidence="2 3">MBT-1</strain>
    </source>
</reference>
<dbReference type="Proteomes" id="UP000526003">
    <property type="component" value="Unassembled WGS sequence"/>
</dbReference>
<keyword evidence="3" id="KW-1185">Reference proteome</keyword>
<comment type="caution">
    <text evidence="2">The sequence shown here is derived from an EMBL/GenBank/DDBJ whole genome shotgun (WGS) entry which is preliminary data.</text>
</comment>
<organism evidence="2 3">
    <name type="scientific">Pseudomonas kielensis</name>
    <dbReference type="NCBI Taxonomy" id="2762577"/>
    <lineage>
        <taxon>Bacteria</taxon>
        <taxon>Pseudomonadati</taxon>
        <taxon>Pseudomonadota</taxon>
        <taxon>Gammaproteobacteria</taxon>
        <taxon>Pseudomonadales</taxon>
        <taxon>Pseudomonadaceae</taxon>
        <taxon>Pseudomonas</taxon>
    </lineage>
</organism>
<gene>
    <name evidence="2" type="ORF">H7995_03805</name>
</gene>
<feature type="chain" id="PRO_5031419053" evidence="1">
    <location>
        <begin position="21"/>
        <end position="180"/>
    </location>
</feature>
<sequence>MNHIKTITCGLLLSSQIIHAQPALAATQAVGSIALMDKDKFECFIPVPAAGETITYDLVSAVVITPPPLPPPPPPPCHLVEAREFGLIGIPSATEILFSANKLCNTQPGEEGEFWFRFKTIKNPTTLNYIEMEYLKSFTPPNIVGPGLQLIDRFLKPGNPVVRDKLACVQIKTSAAPPTP</sequence>
<evidence type="ECO:0000313" key="2">
    <source>
        <dbReference type="EMBL" id="MBC2688922.1"/>
    </source>
</evidence>
<name>A0A7X1GAJ5_9PSED</name>
<evidence type="ECO:0000256" key="1">
    <source>
        <dbReference type="SAM" id="SignalP"/>
    </source>
</evidence>
<keyword evidence="1" id="KW-0732">Signal</keyword>
<dbReference type="RefSeq" id="WP_185818017.1">
    <property type="nucleotide sequence ID" value="NZ_JACMYG010000003.1"/>
</dbReference>
<dbReference type="EMBL" id="JACMYG010000003">
    <property type="protein sequence ID" value="MBC2688922.1"/>
    <property type="molecule type" value="Genomic_DNA"/>
</dbReference>
<protein>
    <submittedName>
        <fullName evidence="2">Uncharacterized protein</fullName>
    </submittedName>
</protein>
<accession>A0A7X1GAJ5</accession>
<feature type="signal peptide" evidence="1">
    <location>
        <begin position="1"/>
        <end position="20"/>
    </location>
</feature>